<dbReference type="Pfam" id="PF11967">
    <property type="entry name" value="RecO_N"/>
    <property type="match status" value="1"/>
</dbReference>
<evidence type="ECO:0000313" key="10">
    <source>
        <dbReference type="Proteomes" id="UP000184233"/>
    </source>
</evidence>
<keyword evidence="5 7" id="KW-0234">DNA repair</keyword>
<dbReference type="Gene3D" id="2.40.50.140">
    <property type="entry name" value="Nucleic acid-binding proteins"/>
    <property type="match status" value="1"/>
</dbReference>
<dbReference type="InterPro" id="IPR022572">
    <property type="entry name" value="DNA_rep/recomb_RecO_N"/>
</dbReference>
<dbReference type="SUPFAM" id="SSF57863">
    <property type="entry name" value="ArfGap/RecO-like zinc finger"/>
    <property type="match status" value="1"/>
</dbReference>
<dbReference type="Gene3D" id="1.20.1440.120">
    <property type="entry name" value="Recombination protein O, C-terminal domain"/>
    <property type="match status" value="1"/>
</dbReference>
<dbReference type="GO" id="GO:0006310">
    <property type="term" value="P:DNA recombination"/>
    <property type="evidence" value="ECO:0007669"/>
    <property type="project" value="UniProtKB-UniRule"/>
</dbReference>
<evidence type="ECO:0000256" key="4">
    <source>
        <dbReference type="ARBA" id="ARBA00023172"/>
    </source>
</evidence>
<reference evidence="9 10" key="1">
    <citation type="submission" date="2016-09" db="EMBL/GenBank/DDBJ databases">
        <title>Genome-resolved meta-omics ties microbial dynamics to process performance in biotechnology for thiocyanate degradation.</title>
        <authorList>
            <person name="Kantor R.S."/>
            <person name="Huddy R.J."/>
            <person name="Iyer R."/>
            <person name="Thomas B.C."/>
            <person name="Brown C.T."/>
            <person name="Anantharaman K."/>
            <person name="Tringe S."/>
            <person name="Hettich R.L."/>
            <person name="Harrison S.T."/>
            <person name="Banfield J.F."/>
        </authorList>
    </citation>
    <scope>NUCLEOTIDE SEQUENCE [LARGE SCALE GENOMIC DNA]</scope>
    <source>
        <strain evidence="9">59-99</strain>
    </source>
</reference>
<dbReference type="GO" id="GO:0043590">
    <property type="term" value="C:bacterial nucleoid"/>
    <property type="evidence" value="ECO:0007669"/>
    <property type="project" value="TreeGrafter"/>
</dbReference>
<dbReference type="PANTHER" id="PTHR33991">
    <property type="entry name" value="DNA REPAIR PROTEIN RECO"/>
    <property type="match status" value="1"/>
</dbReference>
<dbReference type="PANTHER" id="PTHR33991:SF1">
    <property type="entry name" value="DNA REPAIR PROTEIN RECO"/>
    <property type="match status" value="1"/>
</dbReference>
<evidence type="ECO:0000256" key="7">
    <source>
        <dbReference type="HAMAP-Rule" id="MF_00201"/>
    </source>
</evidence>
<evidence type="ECO:0000256" key="1">
    <source>
        <dbReference type="ARBA" id="ARBA00007452"/>
    </source>
</evidence>
<protein>
    <recommendedName>
        <fullName evidence="2 7">DNA repair protein RecO</fullName>
    </recommendedName>
    <alternativeName>
        <fullName evidence="6 7">Recombination protein O</fullName>
    </alternativeName>
</protein>
<organism evidence="9 10">
    <name type="scientific">Candidatus Kapaibacterium thiocyanatum</name>
    <dbReference type="NCBI Taxonomy" id="1895771"/>
    <lineage>
        <taxon>Bacteria</taxon>
        <taxon>Pseudomonadati</taxon>
        <taxon>Candidatus Kapaibacteriota</taxon>
        <taxon>Candidatus Kapaibacteriia</taxon>
        <taxon>Candidatus Kapaibacteriales</taxon>
        <taxon>Candidatus Kapaibacteriaceae</taxon>
        <taxon>Candidatus Kapaibacterium</taxon>
    </lineage>
</organism>
<dbReference type="Pfam" id="PF02565">
    <property type="entry name" value="RecO_C"/>
    <property type="match status" value="1"/>
</dbReference>
<dbReference type="InterPro" id="IPR037278">
    <property type="entry name" value="ARFGAP/RecO"/>
</dbReference>
<evidence type="ECO:0000256" key="5">
    <source>
        <dbReference type="ARBA" id="ARBA00023204"/>
    </source>
</evidence>
<evidence type="ECO:0000256" key="6">
    <source>
        <dbReference type="ARBA" id="ARBA00033409"/>
    </source>
</evidence>
<dbReference type="AlphaFoldDB" id="A0A1M3KV30"/>
<proteinExistence type="inferred from homology"/>
<evidence type="ECO:0000256" key="3">
    <source>
        <dbReference type="ARBA" id="ARBA00022763"/>
    </source>
</evidence>
<dbReference type="STRING" id="1895771.BGO89_12935"/>
<dbReference type="InterPro" id="IPR012340">
    <property type="entry name" value="NA-bd_OB-fold"/>
</dbReference>
<comment type="similarity">
    <text evidence="1 7">Belongs to the RecO family.</text>
</comment>
<dbReference type="SUPFAM" id="SSF50249">
    <property type="entry name" value="Nucleic acid-binding proteins"/>
    <property type="match status" value="1"/>
</dbReference>
<evidence type="ECO:0000313" key="9">
    <source>
        <dbReference type="EMBL" id="OJX56240.1"/>
    </source>
</evidence>
<dbReference type="Proteomes" id="UP000184233">
    <property type="component" value="Unassembled WGS sequence"/>
</dbReference>
<evidence type="ECO:0000259" key="8">
    <source>
        <dbReference type="Pfam" id="PF11967"/>
    </source>
</evidence>
<dbReference type="NCBIfam" id="TIGR00613">
    <property type="entry name" value="reco"/>
    <property type="match status" value="1"/>
</dbReference>
<comment type="function">
    <text evidence="7">Involved in DNA repair and RecF pathway recombination.</text>
</comment>
<comment type="caution">
    <text evidence="9">The sequence shown here is derived from an EMBL/GenBank/DDBJ whole genome shotgun (WGS) entry which is preliminary data.</text>
</comment>
<name>A0A1M3KV30_9BACT</name>
<dbReference type="GO" id="GO:0006302">
    <property type="term" value="P:double-strand break repair"/>
    <property type="evidence" value="ECO:0007669"/>
    <property type="project" value="TreeGrafter"/>
</dbReference>
<keyword evidence="4 7" id="KW-0233">DNA recombination</keyword>
<dbReference type="EMBL" id="MKVH01000025">
    <property type="protein sequence ID" value="OJX56240.1"/>
    <property type="molecule type" value="Genomic_DNA"/>
</dbReference>
<dbReference type="InterPro" id="IPR042242">
    <property type="entry name" value="RecO_C"/>
</dbReference>
<dbReference type="InterPro" id="IPR003717">
    <property type="entry name" value="RecO"/>
</dbReference>
<feature type="domain" description="DNA replication/recombination mediator RecO N-terminal" evidence="8">
    <location>
        <begin position="1"/>
        <end position="79"/>
    </location>
</feature>
<accession>A0A1M3KV30</accession>
<evidence type="ECO:0000256" key="2">
    <source>
        <dbReference type="ARBA" id="ARBA00021310"/>
    </source>
</evidence>
<keyword evidence="3 7" id="KW-0227">DNA damage</keyword>
<sequence>MLLSTEAIVLHSRKFGDTSRIVVLYTRDHGKISVVAKGVRKPSSPFGSALEPLGHARVTLYFKRGRDLHTVSAAESITPRRRIRDSYDHLQTALAVCELLLRTQADEERNDAVFDLLCDGLNAVEDTHDPYATGLAIRLRLADVMGFGVPDCGPPPPNPAVAVDMGNGMLRPETLAGTGGVIRMSNAAYGILHSCLGDASAISTTVSPADRLELESFLSLYFSHHLDKRVSGRTYDVMK</sequence>
<dbReference type="HAMAP" id="MF_00201">
    <property type="entry name" value="RecO"/>
    <property type="match status" value="1"/>
</dbReference>
<gene>
    <name evidence="7" type="primary">recO</name>
    <name evidence="9" type="ORF">BGO89_12935</name>
</gene>